<evidence type="ECO:0000313" key="2">
    <source>
        <dbReference type="EMBL" id="CAH7666281.1"/>
    </source>
</evidence>
<sequence>MEITNHKMGETCVLTFKPRGWRGKDANKVKESIFDQKARRAGSATGELAPDQLQPPPQAVIAAVEEQRVTGQHSIQPDYFCNQPEQHQQ</sequence>
<organism evidence="2 3">
    <name type="scientific">Phakopsora pachyrhizi</name>
    <name type="common">Asian soybean rust disease fungus</name>
    <dbReference type="NCBI Taxonomy" id="170000"/>
    <lineage>
        <taxon>Eukaryota</taxon>
        <taxon>Fungi</taxon>
        <taxon>Dikarya</taxon>
        <taxon>Basidiomycota</taxon>
        <taxon>Pucciniomycotina</taxon>
        <taxon>Pucciniomycetes</taxon>
        <taxon>Pucciniales</taxon>
        <taxon>Phakopsoraceae</taxon>
        <taxon>Phakopsora</taxon>
    </lineage>
</organism>
<dbReference type="EMBL" id="CALTRL010000093">
    <property type="protein sequence ID" value="CAH7666281.1"/>
    <property type="molecule type" value="Genomic_DNA"/>
</dbReference>
<keyword evidence="3" id="KW-1185">Reference proteome</keyword>
<accession>A0AAV0AHV5</accession>
<reference evidence="2" key="1">
    <citation type="submission" date="2022-06" db="EMBL/GenBank/DDBJ databases">
        <authorList>
            <consortium name="SYNGENTA / RWTH Aachen University"/>
        </authorList>
    </citation>
    <scope>NUCLEOTIDE SEQUENCE</scope>
</reference>
<dbReference type="SUPFAM" id="SSF144000">
    <property type="entry name" value="Oxysterol-binding protein-like"/>
    <property type="match status" value="1"/>
</dbReference>
<proteinExistence type="predicted"/>
<evidence type="ECO:0000256" key="1">
    <source>
        <dbReference type="SAM" id="MobiDB-lite"/>
    </source>
</evidence>
<comment type="caution">
    <text evidence="2">The sequence shown here is derived from an EMBL/GenBank/DDBJ whole genome shotgun (WGS) entry which is preliminary data.</text>
</comment>
<dbReference type="InterPro" id="IPR037239">
    <property type="entry name" value="OSBP_sf"/>
</dbReference>
<dbReference type="Gene3D" id="2.40.160.120">
    <property type="match status" value="1"/>
</dbReference>
<dbReference type="Proteomes" id="UP001153365">
    <property type="component" value="Unassembled WGS sequence"/>
</dbReference>
<name>A0AAV0AHV5_PHAPC</name>
<feature type="region of interest" description="Disordered" evidence="1">
    <location>
        <begin position="32"/>
        <end position="55"/>
    </location>
</feature>
<evidence type="ECO:0000313" key="3">
    <source>
        <dbReference type="Proteomes" id="UP001153365"/>
    </source>
</evidence>
<gene>
    <name evidence="2" type="ORF">PPACK8108_LOCUS619</name>
</gene>
<protein>
    <submittedName>
        <fullName evidence="2">Uncharacterized protein</fullName>
    </submittedName>
</protein>
<dbReference type="AlphaFoldDB" id="A0AAV0AHV5"/>